<sequence length="141" mass="16357">MGRVNNSTSIFEQRRRIRQERTYSIWPRMSSNDEITSSNGGEMITPVPMNRMKRKIKIMTIPAATRSAKDDYNQSYVQKIINMLEILGFIGVVPLQAFGQPGDVGTIFWAEQRIGKPYTVRAARKDVFEVTHFRDAIWMWI</sequence>
<dbReference type="Proteomes" id="UP000789706">
    <property type="component" value="Unassembled WGS sequence"/>
</dbReference>
<comment type="caution">
    <text evidence="1">The sequence shown here is derived from an EMBL/GenBank/DDBJ whole genome shotgun (WGS) entry which is preliminary data.</text>
</comment>
<protein>
    <submittedName>
        <fullName evidence="1">5928_t:CDS:1</fullName>
    </submittedName>
</protein>
<keyword evidence="2" id="KW-1185">Reference proteome</keyword>
<evidence type="ECO:0000313" key="1">
    <source>
        <dbReference type="EMBL" id="CAG8479094.1"/>
    </source>
</evidence>
<organism evidence="1 2">
    <name type="scientific">Diversispora eburnea</name>
    <dbReference type="NCBI Taxonomy" id="1213867"/>
    <lineage>
        <taxon>Eukaryota</taxon>
        <taxon>Fungi</taxon>
        <taxon>Fungi incertae sedis</taxon>
        <taxon>Mucoromycota</taxon>
        <taxon>Glomeromycotina</taxon>
        <taxon>Glomeromycetes</taxon>
        <taxon>Diversisporales</taxon>
        <taxon>Diversisporaceae</taxon>
        <taxon>Diversispora</taxon>
    </lineage>
</organism>
<evidence type="ECO:0000313" key="2">
    <source>
        <dbReference type="Proteomes" id="UP000789706"/>
    </source>
</evidence>
<gene>
    <name evidence="1" type="ORF">DEBURN_LOCUS3559</name>
</gene>
<accession>A0A9N8W6M1</accession>
<dbReference type="EMBL" id="CAJVPK010000230">
    <property type="protein sequence ID" value="CAG8479094.1"/>
    <property type="molecule type" value="Genomic_DNA"/>
</dbReference>
<name>A0A9N8W6M1_9GLOM</name>
<proteinExistence type="predicted"/>
<dbReference type="AlphaFoldDB" id="A0A9N8W6M1"/>
<reference evidence="1" key="1">
    <citation type="submission" date="2021-06" db="EMBL/GenBank/DDBJ databases">
        <authorList>
            <person name="Kallberg Y."/>
            <person name="Tangrot J."/>
            <person name="Rosling A."/>
        </authorList>
    </citation>
    <scope>NUCLEOTIDE SEQUENCE</scope>
    <source>
        <strain evidence="1">AZ414A</strain>
    </source>
</reference>